<name>A0AAE0P894_9PEZI</name>
<evidence type="ECO:0000313" key="2">
    <source>
        <dbReference type="EMBL" id="KAK3395135.1"/>
    </source>
</evidence>
<dbReference type="EMBL" id="JAULSW010000001">
    <property type="protein sequence ID" value="KAK3395135.1"/>
    <property type="molecule type" value="Genomic_DNA"/>
</dbReference>
<dbReference type="Gene3D" id="3.90.550.10">
    <property type="entry name" value="Spore Coat Polysaccharide Biosynthesis Protein SpsA, Chain A"/>
    <property type="match status" value="1"/>
</dbReference>
<proteinExistence type="predicted"/>
<sequence>MSSSHYLDVLCTRRMRLRVIAPLLFVFAMLFVYVRQNDAMRRMQALWRQQSATGSLNATTMGHHPPPDVVSVDDLVEQHHGPVDWSRFAYTQYVTNSAYLCNSVMLFELLHRLDSRPDRVIMYPQHMFDPDAPGDASDKGNDARLLIKARDEYKVRLVPIQVQSRSMDDATWAESFTKLLAFNQSQYDRVLSLDSDSVVLQHMDELFLLPDCPVAMPRAYWLYPDKEILSSQIMLVKPSAKEFARVMARAEAGTRGDYDMEIVNYLYRDSALVLPHRPYDLLTSEFRSENHSWYLGTDDPAAWDPVAVFNEAKFLHFSDWPVPKPWLPMPESTRDNMQPKCRTVNGVESCVERDMWLGFYSDFTARRNRVCNTASKKRKLRR</sequence>
<dbReference type="SUPFAM" id="SSF53448">
    <property type="entry name" value="Nucleotide-diphospho-sugar transferases"/>
    <property type="match status" value="1"/>
</dbReference>
<dbReference type="AlphaFoldDB" id="A0AAE0P894"/>
<protein>
    <submittedName>
        <fullName evidence="2">Glycosyltransferase family 8 protein</fullName>
    </submittedName>
</protein>
<accession>A0AAE0P894</accession>
<dbReference type="PANTHER" id="PTHR11183">
    <property type="entry name" value="GLYCOGENIN SUBFAMILY MEMBER"/>
    <property type="match status" value="1"/>
</dbReference>
<dbReference type="Proteomes" id="UP001285441">
    <property type="component" value="Unassembled WGS sequence"/>
</dbReference>
<evidence type="ECO:0000313" key="3">
    <source>
        <dbReference type="Proteomes" id="UP001285441"/>
    </source>
</evidence>
<reference evidence="2" key="1">
    <citation type="journal article" date="2023" name="Mol. Phylogenet. Evol.">
        <title>Genome-scale phylogeny and comparative genomics of the fungal order Sordariales.</title>
        <authorList>
            <person name="Hensen N."/>
            <person name="Bonometti L."/>
            <person name="Westerberg I."/>
            <person name="Brannstrom I.O."/>
            <person name="Guillou S."/>
            <person name="Cros-Aarteil S."/>
            <person name="Calhoun S."/>
            <person name="Haridas S."/>
            <person name="Kuo A."/>
            <person name="Mondo S."/>
            <person name="Pangilinan J."/>
            <person name="Riley R."/>
            <person name="LaButti K."/>
            <person name="Andreopoulos B."/>
            <person name="Lipzen A."/>
            <person name="Chen C."/>
            <person name="Yan M."/>
            <person name="Daum C."/>
            <person name="Ng V."/>
            <person name="Clum A."/>
            <person name="Steindorff A."/>
            <person name="Ohm R.A."/>
            <person name="Martin F."/>
            <person name="Silar P."/>
            <person name="Natvig D.O."/>
            <person name="Lalanne C."/>
            <person name="Gautier V."/>
            <person name="Ament-Velasquez S.L."/>
            <person name="Kruys A."/>
            <person name="Hutchinson M.I."/>
            <person name="Powell A.J."/>
            <person name="Barry K."/>
            <person name="Miller A.N."/>
            <person name="Grigoriev I.V."/>
            <person name="Debuchy R."/>
            <person name="Gladieux P."/>
            <person name="Hiltunen Thoren M."/>
            <person name="Johannesson H."/>
        </authorList>
    </citation>
    <scope>NUCLEOTIDE SEQUENCE</scope>
    <source>
        <strain evidence="2">CBS 232.78</strain>
    </source>
</reference>
<keyword evidence="3" id="KW-1185">Reference proteome</keyword>
<dbReference type="InterPro" id="IPR050587">
    <property type="entry name" value="GNT1/Glycosyltrans_8"/>
</dbReference>
<keyword evidence="1" id="KW-0812">Transmembrane</keyword>
<feature type="transmembrane region" description="Helical" evidence="1">
    <location>
        <begin position="15"/>
        <end position="34"/>
    </location>
</feature>
<organism evidence="2 3">
    <name type="scientific">Podospora didyma</name>
    <dbReference type="NCBI Taxonomy" id="330526"/>
    <lineage>
        <taxon>Eukaryota</taxon>
        <taxon>Fungi</taxon>
        <taxon>Dikarya</taxon>
        <taxon>Ascomycota</taxon>
        <taxon>Pezizomycotina</taxon>
        <taxon>Sordariomycetes</taxon>
        <taxon>Sordariomycetidae</taxon>
        <taxon>Sordariales</taxon>
        <taxon>Podosporaceae</taxon>
        <taxon>Podospora</taxon>
    </lineage>
</organism>
<gene>
    <name evidence="2" type="ORF">B0H63DRAFT_492144</name>
</gene>
<comment type="caution">
    <text evidence="2">The sequence shown here is derived from an EMBL/GenBank/DDBJ whole genome shotgun (WGS) entry which is preliminary data.</text>
</comment>
<reference evidence="2" key="2">
    <citation type="submission" date="2023-06" db="EMBL/GenBank/DDBJ databases">
        <authorList>
            <consortium name="Lawrence Berkeley National Laboratory"/>
            <person name="Haridas S."/>
            <person name="Hensen N."/>
            <person name="Bonometti L."/>
            <person name="Westerberg I."/>
            <person name="Brannstrom I.O."/>
            <person name="Guillou S."/>
            <person name="Cros-Aarteil S."/>
            <person name="Calhoun S."/>
            <person name="Kuo A."/>
            <person name="Mondo S."/>
            <person name="Pangilinan J."/>
            <person name="Riley R."/>
            <person name="LaButti K."/>
            <person name="Andreopoulos B."/>
            <person name="Lipzen A."/>
            <person name="Chen C."/>
            <person name="Yanf M."/>
            <person name="Daum C."/>
            <person name="Ng V."/>
            <person name="Clum A."/>
            <person name="Steindorff A."/>
            <person name="Ohm R."/>
            <person name="Martin F."/>
            <person name="Silar P."/>
            <person name="Natvig D."/>
            <person name="Lalanne C."/>
            <person name="Gautier V."/>
            <person name="Ament-velasquez S.L."/>
            <person name="Kruys A."/>
            <person name="Hutchinson M.I."/>
            <person name="Powell A.J."/>
            <person name="Barry K."/>
            <person name="Miller A.N."/>
            <person name="Grigoriev I.V."/>
            <person name="Debuchy R."/>
            <person name="Gladieux P."/>
            <person name="Thoren M.H."/>
            <person name="Johannesson H."/>
        </authorList>
    </citation>
    <scope>NUCLEOTIDE SEQUENCE</scope>
    <source>
        <strain evidence="2">CBS 232.78</strain>
    </source>
</reference>
<dbReference type="InterPro" id="IPR029044">
    <property type="entry name" value="Nucleotide-diphossugar_trans"/>
</dbReference>
<evidence type="ECO:0000256" key="1">
    <source>
        <dbReference type="SAM" id="Phobius"/>
    </source>
</evidence>
<keyword evidence="1" id="KW-1133">Transmembrane helix</keyword>
<keyword evidence="1" id="KW-0472">Membrane</keyword>